<dbReference type="SUPFAM" id="SSF57567">
    <property type="entry name" value="Serine protease inhibitors"/>
    <property type="match status" value="3"/>
</dbReference>
<dbReference type="Ensembl" id="ENSLACT00000005368.1">
    <property type="protein sequence ID" value="ENSLACP00000005321.1"/>
    <property type="gene ID" value="ENSLACG00000004730.1"/>
</dbReference>
<dbReference type="STRING" id="7897.ENSLACP00000005321"/>
<dbReference type="InterPro" id="IPR001007">
    <property type="entry name" value="VWF_dom"/>
</dbReference>
<dbReference type="SMART" id="SM00215">
    <property type="entry name" value="VWC_out"/>
    <property type="match status" value="2"/>
</dbReference>
<evidence type="ECO:0000256" key="3">
    <source>
        <dbReference type="ARBA" id="ARBA00023180"/>
    </source>
</evidence>
<accession>H3A6Q0</accession>
<reference evidence="6" key="1">
    <citation type="submission" date="2011-08" db="EMBL/GenBank/DDBJ databases">
        <title>The draft genome of Latimeria chalumnae.</title>
        <authorList>
            <person name="Di Palma F."/>
            <person name="Alfoldi J."/>
            <person name="Johnson J."/>
            <person name="Berlin A."/>
            <person name="Gnerre S."/>
            <person name="Jaffe D."/>
            <person name="MacCallum I."/>
            <person name="Young S."/>
            <person name="Walker B.J."/>
            <person name="Lander E."/>
            <person name="Lindblad-Toh K."/>
        </authorList>
    </citation>
    <scope>NUCLEOTIDE SEQUENCE [LARGE SCALE GENOMIC DNA]</scope>
    <source>
        <strain evidence="6">Wild caught</strain>
    </source>
</reference>
<dbReference type="OMA" id="SKVYRMP"/>
<dbReference type="InterPro" id="IPR036084">
    <property type="entry name" value="Ser_inhib-like_sf"/>
</dbReference>
<dbReference type="InParanoid" id="H3A6Q0"/>
<evidence type="ECO:0000259" key="4">
    <source>
        <dbReference type="PROSITE" id="PS51233"/>
    </source>
</evidence>
<dbReference type="HOGENOM" id="CLU_000076_2_1_1"/>
<evidence type="ECO:0000313" key="5">
    <source>
        <dbReference type="Ensembl" id="ENSLACP00000005321.1"/>
    </source>
</evidence>
<feature type="domain" description="VWFD" evidence="4">
    <location>
        <begin position="1"/>
        <end position="167"/>
    </location>
</feature>
<keyword evidence="3" id="KW-0325">Glycoprotein</keyword>
<dbReference type="GO" id="GO:0005615">
    <property type="term" value="C:extracellular space"/>
    <property type="evidence" value="ECO:0007669"/>
    <property type="project" value="TreeGrafter"/>
</dbReference>
<dbReference type="PANTHER" id="PTHR11339">
    <property type="entry name" value="EXTRACELLULAR MATRIX GLYCOPROTEIN RELATED"/>
    <property type="match status" value="1"/>
</dbReference>
<reference evidence="5" key="3">
    <citation type="submission" date="2025-09" db="UniProtKB">
        <authorList>
            <consortium name="Ensembl"/>
        </authorList>
    </citation>
    <scope>IDENTIFICATION</scope>
</reference>
<evidence type="ECO:0000313" key="6">
    <source>
        <dbReference type="Proteomes" id="UP000008672"/>
    </source>
</evidence>
<dbReference type="AlphaFoldDB" id="H3A6Q0"/>
<dbReference type="EMBL" id="AFYH01224679">
    <property type="status" value="NOT_ANNOTATED_CDS"/>
    <property type="molecule type" value="Genomic_DNA"/>
</dbReference>
<dbReference type="GeneTree" id="ENSGT00940000161708"/>
<sequence>CSTWGFGHFRTFDDFMYDFIGKCNYLFASSDDDNLIKFSVQLQRKETCCIEKIKMMIADTDIQVNKDTIKVNKKRNIELPYSKSGIEISQYGMLIKLVAKSKESELAVIWNKRDLLIVEVDNGYQHKTSGLCGDFNGHPVNDEFENNAYQFVDSYKEDEDELEEACHILKADDMPKTCLNYIVYEDLCTELVNSVAPRCTVPKKRFVIRCQQDMNECHVKGGRSCACATFSEYSRQCSRALQKVEMWRLPGFCYLGRCPGNQVFQEYAPPLIPTCSNQAVTSTDRIYGCVCPKDMVLDDLSGKSFCVKVSNCPCELHSKIYFPGQIVDTPCQICECTNGNWDCRDQPCPGRCSVEGGSLLTTFDYKQYHFHGICIYLLMKSPLLPNHGSLNAVFSNCDDLGSSTCLTAIIYKDNNNTIRISNKETISVNDEHEQRLPYIKDGVTVFRQTSTYLQMNTDFGLEIEIMIDPIFSVFLKIDADMNNTLTGLCGNYNNDPSDDLMSSNGGKEDLASKFVDSWQVIANCNPAIDEVAKSCNENAVDNEHAKSKCSVLQNKNIFGECHEVEDPDSYYKWCIYEYCYHEHKRHEFFCAAVGSYARVCASKGIAVSWRSYTNCHITCPHNQIYFSQSEACGKTCASHYNPELECYASDFPLDGCNCPANSYLDDKGKCVKSSECPCFVENNSVISSGYQAKIGEEFCHCTNATMMCGDYPSKQGFFCRPPQDYFDCKFAGKNEFGAACAPSCQLLATDSECCAVECMSGCMCPSGLYLDGEHGCVTAEDCSCMYNGISYSKGETMMKDCERCICTRGKWYCTEKHNCPSTCVLSGEGHIITFDGRPYSFESKCEYVLVQDGCKMNDTQTTFKVAMEDVACDAYGPVCFREIKVQMKGFLLRLSAGQYKLNPPAASQNVTITQNSLYIIFEFYIPGGHKAALIWNKNKDIFIKINRAAPKEPSVCGLCGNYNGNLNDDFMMRNKYVASNVLEFVNSWKEHPSCDKDVKVPTPCLKNPHRKAWAKSKCLIIKSIVFVSCHSKVNHVPYFEACVNDACECNFGGDCECLCDAVAVYAKACLDAGVCIDWRRPDFCPVYCDFYNIHDLNVTTNVFQYSGSLNCTWHYKPCLCVFKPWAYKGINIEGCYHCGPDEYYNPETGTCDPCVIITTPPTIST</sequence>
<dbReference type="SMART" id="SM00832">
    <property type="entry name" value="C8"/>
    <property type="match status" value="3"/>
</dbReference>
<dbReference type="EMBL" id="AFYH01224677">
    <property type="status" value="NOT_ANNOTATED_CDS"/>
    <property type="molecule type" value="Genomic_DNA"/>
</dbReference>
<dbReference type="EMBL" id="AFYH01224676">
    <property type="status" value="NOT_ANNOTATED_CDS"/>
    <property type="molecule type" value="Genomic_DNA"/>
</dbReference>
<dbReference type="PROSITE" id="PS51233">
    <property type="entry name" value="VWFD"/>
    <property type="match status" value="3"/>
</dbReference>
<protein>
    <recommendedName>
        <fullName evidence="4">VWFD domain-containing protein</fullName>
    </recommendedName>
</protein>
<dbReference type="InterPro" id="IPR014853">
    <property type="entry name" value="VWF/SSPO/ZAN-like_Cys-rich_dom"/>
</dbReference>
<dbReference type="GO" id="GO:0031012">
    <property type="term" value="C:extracellular matrix"/>
    <property type="evidence" value="ECO:0007669"/>
    <property type="project" value="TreeGrafter"/>
</dbReference>
<proteinExistence type="predicted"/>
<dbReference type="EMBL" id="AFYH01224678">
    <property type="status" value="NOT_ANNOTATED_CDS"/>
    <property type="molecule type" value="Genomic_DNA"/>
</dbReference>
<keyword evidence="1" id="KW-0677">Repeat</keyword>
<dbReference type="Pfam" id="PF08742">
    <property type="entry name" value="C8"/>
    <property type="match status" value="3"/>
</dbReference>
<dbReference type="Pfam" id="PF00094">
    <property type="entry name" value="VWD"/>
    <property type="match status" value="3"/>
</dbReference>
<dbReference type="Gene3D" id="2.10.25.10">
    <property type="entry name" value="Laminin"/>
    <property type="match status" value="3"/>
</dbReference>
<dbReference type="PANTHER" id="PTHR11339:SF264">
    <property type="entry name" value="MUCIN-6"/>
    <property type="match status" value="1"/>
</dbReference>
<dbReference type="InterPro" id="IPR050780">
    <property type="entry name" value="Mucin_vWF_Thrombospondin_sf"/>
</dbReference>
<reference evidence="5" key="2">
    <citation type="submission" date="2025-08" db="UniProtKB">
        <authorList>
            <consortium name="Ensembl"/>
        </authorList>
    </citation>
    <scope>IDENTIFICATION</scope>
</reference>
<evidence type="ECO:0000256" key="1">
    <source>
        <dbReference type="ARBA" id="ARBA00022737"/>
    </source>
</evidence>
<dbReference type="Proteomes" id="UP000008672">
    <property type="component" value="Unassembled WGS sequence"/>
</dbReference>
<evidence type="ECO:0000256" key="2">
    <source>
        <dbReference type="ARBA" id="ARBA00023157"/>
    </source>
</evidence>
<name>H3A6Q0_LATCH</name>
<feature type="domain" description="VWFD" evidence="4">
    <location>
        <begin position="821"/>
        <end position="995"/>
    </location>
</feature>
<dbReference type="CDD" id="cd19941">
    <property type="entry name" value="TIL"/>
    <property type="match status" value="2"/>
</dbReference>
<feature type="domain" description="VWFD" evidence="4">
    <location>
        <begin position="350"/>
        <end position="525"/>
    </location>
</feature>
<dbReference type="eggNOG" id="KOG1216">
    <property type="taxonomic scope" value="Eukaryota"/>
</dbReference>
<dbReference type="FunFam" id="2.10.25.10:FF:000674">
    <property type="entry name" value="Mucin-2"/>
    <property type="match status" value="1"/>
</dbReference>
<dbReference type="SMART" id="SM00216">
    <property type="entry name" value="VWD"/>
    <property type="match status" value="3"/>
</dbReference>
<keyword evidence="6" id="KW-1185">Reference proteome</keyword>
<dbReference type="InterPro" id="IPR001846">
    <property type="entry name" value="VWF_type-D"/>
</dbReference>
<keyword evidence="2" id="KW-1015">Disulfide bond</keyword>
<dbReference type="EMBL" id="AFYH01224680">
    <property type="status" value="NOT_ANNOTATED_CDS"/>
    <property type="molecule type" value="Genomic_DNA"/>
</dbReference>
<organism evidence="5 6">
    <name type="scientific">Latimeria chalumnae</name>
    <name type="common">Coelacanth</name>
    <dbReference type="NCBI Taxonomy" id="7897"/>
    <lineage>
        <taxon>Eukaryota</taxon>
        <taxon>Metazoa</taxon>
        <taxon>Chordata</taxon>
        <taxon>Craniata</taxon>
        <taxon>Vertebrata</taxon>
        <taxon>Euteleostomi</taxon>
        <taxon>Coelacanthiformes</taxon>
        <taxon>Coelacanthidae</taxon>
        <taxon>Latimeria</taxon>
    </lineage>
</organism>